<dbReference type="GO" id="GO:0005819">
    <property type="term" value="C:spindle"/>
    <property type="evidence" value="ECO:0007669"/>
    <property type="project" value="UniProtKB-SubCell"/>
</dbReference>
<dbReference type="SUPFAM" id="SSF54637">
    <property type="entry name" value="Thioesterase/thiol ester dehydrase-isomerase"/>
    <property type="match status" value="2"/>
</dbReference>
<keyword evidence="9" id="KW-0443">Lipid metabolism</keyword>
<dbReference type="AlphaFoldDB" id="A0A7J6FWB9"/>
<reference evidence="20 21" key="1">
    <citation type="journal article" date="2020" name="bioRxiv">
        <title>Sequence and annotation of 42 cannabis genomes reveals extensive copy number variation in cannabinoid synthesis and pathogen resistance genes.</title>
        <authorList>
            <person name="Mckernan K.J."/>
            <person name="Helbert Y."/>
            <person name="Kane L.T."/>
            <person name="Ebling H."/>
            <person name="Zhang L."/>
            <person name="Liu B."/>
            <person name="Eaton Z."/>
            <person name="Mclaughlin S."/>
            <person name="Kingan S."/>
            <person name="Baybayan P."/>
            <person name="Concepcion G."/>
            <person name="Jordan M."/>
            <person name="Riva A."/>
            <person name="Barbazuk W."/>
            <person name="Harkins T."/>
        </authorList>
    </citation>
    <scope>NUCLEOTIDE SEQUENCE [LARGE SCALE GENOMIC DNA]</scope>
    <source>
        <strain evidence="21">cv. Jamaican Lion 4</strain>
        <tissue evidence="20">Leaf</tissue>
    </source>
</reference>
<comment type="subunit">
    <text evidence="15">Homotetramer. Interacts with PCTP.</text>
</comment>
<evidence type="ECO:0000313" key="21">
    <source>
        <dbReference type="Proteomes" id="UP000583929"/>
    </source>
</evidence>
<dbReference type="PANTHER" id="PTHR21660">
    <property type="entry name" value="THIOESTERASE SUPERFAMILY MEMBER-RELATED"/>
    <property type="match status" value="1"/>
</dbReference>
<comment type="similarity">
    <text evidence="5">Belongs to the thioesterase PaaI family.</text>
</comment>
<dbReference type="Gene3D" id="3.10.129.10">
    <property type="entry name" value="Hotdog Thioesterase"/>
    <property type="match status" value="2"/>
</dbReference>
<dbReference type="FunFam" id="3.10.129.10:FF:000021">
    <property type="entry name" value="Acyl-coenzyme A thioesterase 13"/>
    <property type="match status" value="2"/>
</dbReference>
<dbReference type="Proteomes" id="UP000583929">
    <property type="component" value="Unassembled WGS sequence"/>
</dbReference>
<dbReference type="PANTHER" id="PTHR21660:SF47">
    <property type="entry name" value="F19P19.27 PROTEIN"/>
    <property type="match status" value="1"/>
</dbReference>
<dbReference type="GO" id="GO:0005634">
    <property type="term" value="C:nucleus"/>
    <property type="evidence" value="ECO:0007669"/>
    <property type="project" value="UniProtKB-SubCell"/>
</dbReference>
<evidence type="ECO:0000256" key="12">
    <source>
        <dbReference type="ARBA" id="ARBA00023242"/>
    </source>
</evidence>
<evidence type="ECO:0000256" key="3">
    <source>
        <dbReference type="ARBA" id="ARBA00004186"/>
    </source>
</evidence>
<dbReference type="InterPro" id="IPR029069">
    <property type="entry name" value="HotDog_dom_sf"/>
</dbReference>
<evidence type="ECO:0000256" key="6">
    <source>
        <dbReference type="ARBA" id="ARBA00022490"/>
    </source>
</evidence>
<dbReference type="InterPro" id="IPR006683">
    <property type="entry name" value="Thioestr_dom"/>
</dbReference>
<feature type="domain" description="Thioesterase" evidence="19">
    <location>
        <begin position="227"/>
        <end position="300"/>
    </location>
</feature>
<comment type="function">
    <text evidence="14">Catalyzes the hydrolysis of acyl-CoAs into free fatty acids and coenzyme A (CoASH), regulating their respective intracellular levels. Has acyl-CoA thioesterase activity towards medium (C12) and long-chain (C18) fatty acyl-CoA substrates. Can also hydrolyze 3-hydroxyphenylacetyl-CoA and 3,4-dihydroxyphenylacetyl-CoA (in vitro). May play a role in controlling adaptive thermogenesis.</text>
</comment>
<evidence type="ECO:0000256" key="4">
    <source>
        <dbReference type="ARBA" id="ARBA00004514"/>
    </source>
</evidence>
<evidence type="ECO:0000256" key="17">
    <source>
        <dbReference type="ARBA" id="ARBA00081533"/>
    </source>
</evidence>
<dbReference type="GO" id="GO:0005739">
    <property type="term" value="C:mitochondrion"/>
    <property type="evidence" value="ECO:0007669"/>
    <property type="project" value="UniProtKB-SubCell"/>
</dbReference>
<evidence type="ECO:0000256" key="13">
    <source>
        <dbReference type="ARBA" id="ARBA00052976"/>
    </source>
</evidence>
<evidence type="ECO:0000256" key="8">
    <source>
        <dbReference type="ARBA" id="ARBA00022990"/>
    </source>
</evidence>
<feature type="domain" description="Thioesterase" evidence="19">
    <location>
        <begin position="57"/>
        <end position="131"/>
    </location>
</feature>
<evidence type="ECO:0000256" key="18">
    <source>
        <dbReference type="ARBA" id="ARBA00083956"/>
    </source>
</evidence>
<proteinExistence type="inferred from homology"/>
<evidence type="ECO:0000256" key="15">
    <source>
        <dbReference type="ARBA" id="ARBA00064709"/>
    </source>
</evidence>
<evidence type="ECO:0000256" key="16">
    <source>
        <dbReference type="ARBA" id="ARBA00067273"/>
    </source>
</evidence>
<gene>
    <name evidence="20" type="ORF">G4B88_004746</name>
</gene>
<evidence type="ECO:0000256" key="9">
    <source>
        <dbReference type="ARBA" id="ARBA00023098"/>
    </source>
</evidence>
<evidence type="ECO:0000256" key="2">
    <source>
        <dbReference type="ARBA" id="ARBA00004173"/>
    </source>
</evidence>
<dbReference type="EMBL" id="JAATIQ010000165">
    <property type="protein sequence ID" value="KAF4374995.1"/>
    <property type="molecule type" value="Genomic_DNA"/>
</dbReference>
<comment type="catalytic activity">
    <reaction evidence="13">
        <text>a fatty acyl-CoA + H2O = a fatty acid + CoA + H(+)</text>
        <dbReference type="Rhea" id="RHEA:16781"/>
        <dbReference type="ChEBI" id="CHEBI:15377"/>
        <dbReference type="ChEBI" id="CHEBI:15378"/>
        <dbReference type="ChEBI" id="CHEBI:28868"/>
        <dbReference type="ChEBI" id="CHEBI:57287"/>
        <dbReference type="ChEBI" id="CHEBI:77636"/>
    </reaction>
    <physiologicalReaction direction="left-to-right" evidence="13">
        <dbReference type="Rhea" id="RHEA:16782"/>
    </physiologicalReaction>
</comment>
<dbReference type="Pfam" id="PF03061">
    <property type="entry name" value="4HBT"/>
    <property type="match status" value="2"/>
</dbReference>
<evidence type="ECO:0000256" key="1">
    <source>
        <dbReference type="ARBA" id="ARBA00004123"/>
    </source>
</evidence>
<evidence type="ECO:0000256" key="14">
    <source>
        <dbReference type="ARBA" id="ARBA00058205"/>
    </source>
</evidence>
<sequence length="317" mass="34706">MEAAKRFLEKENKIEIDSLPPIFIEPLVSHGLKLEFVEPGRLLCSFIVPNRLLNAGNFMHGGATAALVDVIGSGVMLTSGVSMTGVSVEINVSYLDAAYVGEEIEIEAKTLRMGKAIGVVSVEFRKKKSGKIVAQGRHTKYFVYNKGMILFLVIIQHQKEIESRLNSMEEAAKRYLEKKENEFDIETVPRRLFEVLVSQGYHLHLIEPGRIICSLTVPTRLLKGDNSLHGGATATMVDLIGSAVLYTHGVPASGVSVEINISYLDSAYAGEEIEVEAKTLLLGKAIGVVSVELRKKNTGKIIAHGRHSKYLVGSSKM</sequence>
<dbReference type="GO" id="GO:0047617">
    <property type="term" value="F:fatty acyl-CoA hydrolase activity"/>
    <property type="evidence" value="ECO:0007669"/>
    <property type="project" value="InterPro"/>
</dbReference>
<dbReference type="GO" id="GO:0005829">
    <property type="term" value="C:cytosol"/>
    <property type="evidence" value="ECO:0007669"/>
    <property type="project" value="UniProtKB-SubCell"/>
</dbReference>
<name>A0A7J6FWB9_CANSA</name>
<keyword evidence="21" id="KW-1185">Reference proteome</keyword>
<keyword evidence="11" id="KW-0206">Cytoskeleton</keyword>
<organism evidence="20 21">
    <name type="scientific">Cannabis sativa</name>
    <name type="common">Hemp</name>
    <name type="synonym">Marijuana</name>
    <dbReference type="NCBI Taxonomy" id="3483"/>
    <lineage>
        <taxon>Eukaryota</taxon>
        <taxon>Viridiplantae</taxon>
        <taxon>Streptophyta</taxon>
        <taxon>Embryophyta</taxon>
        <taxon>Tracheophyta</taxon>
        <taxon>Spermatophyta</taxon>
        <taxon>Magnoliopsida</taxon>
        <taxon>eudicotyledons</taxon>
        <taxon>Gunneridae</taxon>
        <taxon>Pentapetalae</taxon>
        <taxon>rosids</taxon>
        <taxon>fabids</taxon>
        <taxon>Rosales</taxon>
        <taxon>Cannabaceae</taxon>
        <taxon>Cannabis</taxon>
    </lineage>
</organism>
<evidence type="ECO:0000313" key="20">
    <source>
        <dbReference type="EMBL" id="KAF4374995.1"/>
    </source>
</evidence>
<dbReference type="InterPro" id="IPR039298">
    <property type="entry name" value="ACOT13"/>
</dbReference>
<keyword evidence="10" id="KW-0496">Mitochondrion</keyword>
<dbReference type="NCBIfam" id="TIGR00369">
    <property type="entry name" value="unchar_dom_1"/>
    <property type="match status" value="2"/>
</dbReference>
<evidence type="ECO:0000256" key="10">
    <source>
        <dbReference type="ARBA" id="ARBA00023128"/>
    </source>
</evidence>
<evidence type="ECO:0000256" key="7">
    <source>
        <dbReference type="ARBA" id="ARBA00022801"/>
    </source>
</evidence>
<keyword evidence="8" id="KW-0007">Acetylation</keyword>
<evidence type="ECO:0000256" key="11">
    <source>
        <dbReference type="ARBA" id="ARBA00023212"/>
    </source>
</evidence>
<dbReference type="CDD" id="cd03443">
    <property type="entry name" value="PaaI_thioesterase"/>
    <property type="match status" value="2"/>
</dbReference>
<evidence type="ECO:0000256" key="5">
    <source>
        <dbReference type="ARBA" id="ARBA00008324"/>
    </source>
</evidence>
<dbReference type="GO" id="GO:0006629">
    <property type="term" value="P:lipid metabolic process"/>
    <property type="evidence" value="ECO:0007669"/>
    <property type="project" value="UniProtKB-KW"/>
</dbReference>
<accession>A0A7J6FWB9</accession>
<keyword evidence="6" id="KW-0963">Cytoplasm</keyword>
<comment type="subcellular location">
    <subcellularLocation>
        <location evidence="3">Cytoplasm</location>
        <location evidence="3">Cytoskeleton</location>
        <location evidence="3">Spindle</location>
    </subcellularLocation>
    <subcellularLocation>
        <location evidence="4">Cytoplasm</location>
        <location evidence="4">Cytosol</location>
    </subcellularLocation>
    <subcellularLocation>
        <location evidence="2">Mitochondrion</location>
    </subcellularLocation>
    <subcellularLocation>
        <location evidence="1">Nucleus</location>
    </subcellularLocation>
</comment>
<keyword evidence="12" id="KW-0539">Nucleus</keyword>
<evidence type="ECO:0000259" key="19">
    <source>
        <dbReference type="Pfam" id="PF03061"/>
    </source>
</evidence>
<protein>
    <recommendedName>
        <fullName evidence="16">Acyl-coenzyme A thioesterase 13</fullName>
    </recommendedName>
    <alternativeName>
        <fullName evidence="17">Hotdog-fold thioesterase superfamily member 2</fullName>
    </alternativeName>
    <alternativeName>
        <fullName evidence="18">Thioesterase superfamily member 2</fullName>
    </alternativeName>
</protein>
<comment type="caution">
    <text evidence="20">The sequence shown here is derived from an EMBL/GenBank/DDBJ whole genome shotgun (WGS) entry which is preliminary data.</text>
</comment>
<dbReference type="InterPro" id="IPR003736">
    <property type="entry name" value="PAAI_dom"/>
</dbReference>
<keyword evidence="7" id="KW-0378">Hydrolase</keyword>